<comment type="function">
    <text evidence="8">An essential GTPase which binds GTP, GDP and possibly (p)ppGpp with moderate affinity, with high nucleotide exchange rates and a fairly low GTP hydrolysis rate. Plays a role in control of the cell cycle, stress response, ribosome biogenesis and in those bacteria that undergo differentiation, in morphogenesis control.</text>
</comment>
<dbReference type="GO" id="GO:0005737">
    <property type="term" value="C:cytoplasm"/>
    <property type="evidence" value="ECO:0007669"/>
    <property type="project" value="UniProtKB-SubCell"/>
</dbReference>
<dbReference type="GO" id="GO:0005525">
    <property type="term" value="F:GTP binding"/>
    <property type="evidence" value="ECO:0007669"/>
    <property type="project" value="UniProtKB-UniRule"/>
</dbReference>
<dbReference type="PIRSF" id="PIRSF002401">
    <property type="entry name" value="GTP_bd_Obg/CgtA"/>
    <property type="match status" value="1"/>
</dbReference>
<dbReference type="InterPro" id="IPR006074">
    <property type="entry name" value="GTP1-OBG_CS"/>
</dbReference>
<keyword evidence="3 8" id="KW-0479">Metal-binding</keyword>
<feature type="domain" description="OBG-type G" evidence="9">
    <location>
        <begin position="162"/>
        <end position="329"/>
    </location>
</feature>
<dbReference type="Gene3D" id="2.70.210.12">
    <property type="entry name" value="GTP1/OBG domain"/>
    <property type="match status" value="1"/>
</dbReference>
<accession>A0A370L095</accession>
<evidence type="ECO:0000259" key="10">
    <source>
        <dbReference type="PROSITE" id="PS51883"/>
    </source>
</evidence>
<gene>
    <name evidence="8" type="primary">obg</name>
    <name evidence="11" type="ORF">DWE98_23370</name>
</gene>
<feature type="binding site" evidence="8">
    <location>
        <begin position="168"/>
        <end position="175"/>
    </location>
    <ligand>
        <name>GTP</name>
        <dbReference type="ChEBI" id="CHEBI:37565"/>
    </ligand>
</feature>
<dbReference type="RefSeq" id="WP_114831722.1">
    <property type="nucleotide sequence ID" value="NZ_QQTO01000011.1"/>
</dbReference>
<keyword evidence="5 8" id="KW-0378">Hydrolase</keyword>
<proteinExistence type="inferred from homology"/>
<evidence type="ECO:0000256" key="6">
    <source>
        <dbReference type="ARBA" id="ARBA00022842"/>
    </source>
</evidence>
<dbReference type="InterPro" id="IPR014100">
    <property type="entry name" value="GTP-bd_Obg/CgtA"/>
</dbReference>
<dbReference type="InterPro" id="IPR031167">
    <property type="entry name" value="G_OBG"/>
</dbReference>
<comment type="subunit">
    <text evidence="8">Monomer.</text>
</comment>
<evidence type="ECO:0000313" key="11">
    <source>
        <dbReference type="EMBL" id="RDJ20684.1"/>
    </source>
</evidence>
<evidence type="ECO:0000256" key="3">
    <source>
        <dbReference type="ARBA" id="ARBA00022723"/>
    </source>
</evidence>
<evidence type="ECO:0000259" key="9">
    <source>
        <dbReference type="PROSITE" id="PS51710"/>
    </source>
</evidence>
<dbReference type="PROSITE" id="PS51883">
    <property type="entry name" value="OBG"/>
    <property type="match status" value="1"/>
</dbReference>
<keyword evidence="12" id="KW-1185">Reference proteome</keyword>
<dbReference type="InterPro" id="IPR045086">
    <property type="entry name" value="OBG_GTPase"/>
</dbReference>
<dbReference type="CDD" id="cd01898">
    <property type="entry name" value="Obg"/>
    <property type="match status" value="1"/>
</dbReference>
<dbReference type="InterPro" id="IPR027417">
    <property type="entry name" value="P-loop_NTPase"/>
</dbReference>
<evidence type="ECO:0000256" key="5">
    <source>
        <dbReference type="ARBA" id="ARBA00022801"/>
    </source>
</evidence>
<dbReference type="AlphaFoldDB" id="A0A370L095"/>
<feature type="binding site" evidence="8">
    <location>
        <begin position="193"/>
        <end position="197"/>
    </location>
    <ligand>
        <name>GTP</name>
        <dbReference type="ChEBI" id="CHEBI:37565"/>
    </ligand>
</feature>
<keyword evidence="6 8" id="KW-0460">Magnesium</keyword>
<dbReference type="InterPro" id="IPR006073">
    <property type="entry name" value="GTP-bd"/>
</dbReference>
<dbReference type="InterPro" id="IPR006169">
    <property type="entry name" value="GTP1_OBG_dom"/>
</dbReference>
<evidence type="ECO:0000256" key="7">
    <source>
        <dbReference type="ARBA" id="ARBA00023134"/>
    </source>
</evidence>
<comment type="similarity">
    <text evidence="1 8">Belongs to the TRAFAC class OBG-HflX-like GTPase superfamily. OBG GTPase family.</text>
</comment>
<dbReference type="HAMAP" id="MF_01454">
    <property type="entry name" value="GTPase_Obg"/>
    <property type="match status" value="1"/>
</dbReference>
<dbReference type="OrthoDB" id="9807318at2"/>
<keyword evidence="4 8" id="KW-0547">Nucleotide-binding</keyword>
<evidence type="ECO:0000313" key="12">
    <source>
        <dbReference type="Proteomes" id="UP000255207"/>
    </source>
</evidence>
<comment type="cofactor">
    <cofactor evidence="8">
        <name>Mg(2+)</name>
        <dbReference type="ChEBI" id="CHEBI:18420"/>
    </cofactor>
</comment>
<dbReference type="SUPFAM" id="SSF52540">
    <property type="entry name" value="P-loop containing nucleoside triphosphate hydrolases"/>
    <property type="match status" value="1"/>
</dbReference>
<dbReference type="GO" id="GO:0043022">
    <property type="term" value="F:ribosome binding"/>
    <property type="evidence" value="ECO:0007669"/>
    <property type="project" value="UniProtKB-ARBA"/>
</dbReference>
<dbReference type="GO" id="GO:0003924">
    <property type="term" value="F:GTPase activity"/>
    <property type="evidence" value="ECO:0007669"/>
    <property type="project" value="UniProtKB-UniRule"/>
</dbReference>
<name>A0A370L095_9HYPH</name>
<dbReference type="PANTHER" id="PTHR11702:SF31">
    <property type="entry name" value="MITOCHONDRIAL RIBOSOME-ASSOCIATED GTPASE 2"/>
    <property type="match status" value="1"/>
</dbReference>
<evidence type="ECO:0000256" key="1">
    <source>
        <dbReference type="ARBA" id="ARBA00007699"/>
    </source>
</evidence>
<feature type="binding site" evidence="8">
    <location>
        <begin position="281"/>
        <end position="284"/>
    </location>
    <ligand>
        <name>GTP</name>
        <dbReference type="ChEBI" id="CHEBI:37565"/>
    </ligand>
</feature>
<sequence length="349" mass="37341">MKFLDQAKIYVKAGDGGAGCVSFRREKFIEFGGPNGGDGGRGGDVVVECVQGLNTLIDFRFQQHFKAKIGEHGMGKDRHGANGQAMVLRVPPGTQILDADDEGETLIADLTEPGQRFVLCKGGNGGFGNAYFKTATNQAPRHANPGLLGEERWVWLRLKLIADAGLVGLPNAGKSTFLATVTAAKPKIADYPFTTLHPGLGVVRVDAREMVLADIPGLIEGAHEGHGLGDRFLGHVERCRVLLHLVEGTSEHAGKAYKTVRQELAAYGEGLDEKPEIVALSKVDALSPELLKEQVARLKRAAKKTPIVLSSASGEGVEAALRALFAVVEEARVEEAQENAPVLETGWRP</sequence>
<keyword evidence="2 8" id="KW-0963">Cytoplasm</keyword>
<organism evidence="11 12">
    <name type="scientific">Bosea caraganae</name>
    <dbReference type="NCBI Taxonomy" id="2763117"/>
    <lineage>
        <taxon>Bacteria</taxon>
        <taxon>Pseudomonadati</taxon>
        <taxon>Pseudomonadota</taxon>
        <taxon>Alphaproteobacteria</taxon>
        <taxon>Hyphomicrobiales</taxon>
        <taxon>Boseaceae</taxon>
        <taxon>Bosea</taxon>
    </lineage>
</organism>
<reference evidence="12" key="1">
    <citation type="submission" date="2018-07" db="EMBL/GenBank/DDBJ databases">
        <authorList>
            <person name="Safronova V.I."/>
            <person name="Chirak E.R."/>
            <person name="Sazanova A.L."/>
        </authorList>
    </citation>
    <scope>NUCLEOTIDE SEQUENCE [LARGE SCALE GENOMIC DNA]</scope>
    <source>
        <strain evidence="12">RCAM04685</strain>
    </source>
</reference>
<feature type="binding site" evidence="8">
    <location>
        <position position="175"/>
    </location>
    <ligand>
        <name>Mg(2+)</name>
        <dbReference type="ChEBI" id="CHEBI:18420"/>
    </ligand>
</feature>
<protein>
    <recommendedName>
        <fullName evidence="8">GTPase Obg</fullName>
        <ecNumber evidence="8">3.6.5.-</ecNumber>
    </recommendedName>
    <alternativeName>
        <fullName evidence="8">GTP-binding protein Obg</fullName>
    </alternativeName>
</protein>
<dbReference type="SUPFAM" id="SSF82051">
    <property type="entry name" value="Obg GTP-binding protein N-terminal domain"/>
    <property type="match status" value="1"/>
</dbReference>
<comment type="subcellular location">
    <subcellularLocation>
        <location evidence="8">Cytoplasm</location>
    </subcellularLocation>
</comment>
<dbReference type="InterPro" id="IPR036726">
    <property type="entry name" value="GTP1_OBG_dom_sf"/>
</dbReference>
<dbReference type="Proteomes" id="UP000255207">
    <property type="component" value="Unassembled WGS sequence"/>
</dbReference>
<dbReference type="Pfam" id="PF01926">
    <property type="entry name" value="MMR_HSR1"/>
    <property type="match status" value="1"/>
</dbReference>
<feature type="domain" description="Obg" evidence="10">
    <location>
        <begin position="1"/>
        <end position="161"/>
    </location>
</feature>
<dbReference type="Gene3D" id="3.40.50.300">
    <property type="entry name" value="P-loop containing nucleotide triphosphate hydrolases"/>
    <property type="match status" value="1"/>
</dbReference>
<dbReference type="NCBIfam" id="TIGR02729">
    <property type="entry name" value="Obg_CgtA"/>
    <property type="match status" value="1"/>
</dbReference>
<dbReference type="PANTHER" id="PTHR11702">
    <property type="entry name" value="DEVELOPMENTALLY REGULATED GTP-BINDING PROTEIN-RELATED"/>
    <property type="match status" value="1"/>
</dbReference>
<dbReference type="PROSITE" id="PS00905">
    <property type="entry name" value="GTP1_OBG"/>
    <property type="match status" value="1"/>
</dbReference>
<evidence type="ECO:0000256" key="8">
    <source>
        <dbReference type="HAMAP-Rule" id="MF_01454"/>
    </source>
</evidence>
<feature type="binding site" evidence="8">
    <location>
        <begin position="310"/>
        <end position="312"/>
    </location>
    <ligand>
        <name>GTP</name>
        <dbReference type="ChEBI" id="CHEBI:37565"/>
    </ligand>
</feature>
<keyword evidence="7 8" id="KW-0342">GTP-binding</keyword>
<feature type="binding site" evidence="8">
    <location>
        <begin position="214"/>
        <end position="217"/>
    </location>
    <ligand>
        <name>GTP</name>
        <dbReference type="ChEBI" id="CHEBI:37565"/>
    </ligand>
</feature>
<dbReference type="PRINTS" id="PR00326">
    <property type="entry name" value="GTP1OBG"/>
</dbReference>
<dbReference type="NCBIfam" id="NF008956">
    <property type="entry name" value="PRK12299.1"/>
    <property type="match status" value="1"/>
</dbReference>
<dbReference type="NCBIfam" id="NF008955">
    <property type="entry name" value="PRK12297.1"/>
    <property type="match status" value="1"/>
</dbReference>
<dbReference type="FunFam" id="2.70.210.12:FF:000001">
    <property type="entry name" value="GTPase Obg"/>
    <property type="match status" value="1"/>
</dbReference>
<dbReference type="GO" id="GO:0042254">
    <property type="term" value="P:ribosome biogenesis"/>
    <property type="evidence" value="ECO:0007669"/>
    <property type="project" value="UniProtKB-UniRule"/>
</dbReference>
<dbReference type="EC" id="3.6.5.-" evidence="8"/>
<comment type="caution">
    <text evidence="11">The sequence shown here is derived from an EMBL/GenBank/DDBJ whole genome shotgun (WGS) entry which is preliminary data.</text>
</comment>
<dbReference type="Pfam" id="PF01018">
    <property type="entry name" value="GTP1_OBG"/>
    <property type="match status" value="1"/>
</dbReference>
<dbReference type="PROSITE" id="PS51710">
    <property type="entry name" value="G_OBG"/>
    <property type="match status" value="1"/>
</dbReference>
<evidence type="ECO:0000256" key="2">
    <source>
        <dbReference type="ARBA" id="ARBA00022490"/>
    </source>
</evidence>
<feature type="binding site" evidence="8">
    <location>
        <position position="195"/>
    </location>
    <ligand>
        <name>Mg(2+)</name>
        <dbReference type="ChEBI" id="CHEBI:18420"/>
    </ligand>
</feature>
<evidence type="ECO:0000256" key="4">
    <source>
        <dbReference type="ARBA" id="ARBA00022741"/>
    </source>
</evidence>
<dbReference type="EMBL" id="QQTP01000016">
    <property type="protein sequence ID" value="RDJ20684.1"/>
    <property type="molecule type" value="Genomic_DNA"/>
</dbReference>
<dbReference type="GO" id="GO:0000287">
    <property type="term" value="F:magnesium ion binding"/>
    <property type="evidence" value="ECO:0007669"/>
    <property type="project" value="InterPro"/>
</dbReference>